<name>A0ABW2HLA3_9MICO</name>
<dbReference type="Proteomes" id="UP001596507">
    <property type="component" value="Unassembled WGS sequence"/>
</dbReference>
<dbReference type="PANTHER" id="PTHR11717:SF31">
    <property type="entry name" value="LOW MOLECULAR WEIGHT PROTEIN-TYROSINE-PHOSPHATASE ETP-RELATED"/>
    <property type="match status" value="1"/>
</dbReference>
<dbReference type="EMBL" id="JBHTBE010000004">
    <property type="protein sequence ID" value="MFC7270310.1"/>
    <property type="molecule type" value="Genomic_DNA"/>
</dbReference>
<reference evidence="3" key="1">
    <citation type="journal article" date="2019" name="Int. J. Syst. Evol. Microbiol.">
        <title>The Global Catalogue of Microorganisms (GCM) 10K type strain sequencing project: providing services to taxonomists for standard genome sequencing and annotation.</title>
        <authorList>
            <consortium name="The Broad Institute Genomics Platform"/>
            <consortium name="The Broad Institute Genome Sequencing Center for Infectious Disease"/>
            <person name="Wu L."/>
            <person name="Ma J."/>
        </authorList>
    </citation>
    <scope>NUCLEOTIDE SEQUENCE [LARGE SCALE GENOMIC DNA]</scope>
    <source>
        <strain evidence="3">CGMCC 1.15772</strain>
    </source>
</reference>
<proteinExistence type="predicted"/>
<organism evidence="2 3">
    <name type="scientific">Microbacterium fluvii</name>
    <dbReference type="NCBI Taxonomy" id="415215"/>
    <lineage>
        <taxon>Bacteria</taxon>
        <taxon>Bacillati</taxon>
        <taxon>Actinomycetota</taxon>
        <taxon>Actinomycetes</taxon>
        <taxon>Micrococcales</taxon>
        <taxon>Microbacteriaceae</taxon>
        <taxon>Microbacterium</taxon>
    </lineage>
</organism>
<evidence type="ECO:0000259" key="1">
    <source>
        <dbReference type="SMART" id="SM00226"/>
    </source>
</evidence>
<accession>A0ABW2HLA3</accession>
<keyword evidence="3" id="KW-1185">Reference proteome</keyword>
<dbReference type="InterPro" id="IPR023485">
    <property type="entry name" value="Ptyr_pPase"/>
</dbReference>
<comment type="caution">
    <text evidence="2">The sequence shown here is derived from an EMBL/GenBank/DDBJ whole genome shotgun (WGS) entry which is preliminary data.</text>
</comment>
<dbReference type="RefSeq" id="WP_262875239.1">
    <property type="nucleotide sequence ID" value="NZ_BAABKW010000007.1"/>
</dbReference>
<dbReference type="InterPro" id="IPR036196">
    <property type="entry name" value="Ptyr_pPase_sf"/>
</dbReference>
<gene>
    <name evidence="2" type="ORF">ACFQRL_15200</name>
</gene>
<dbReference type="Gene3D" id="3.40.50.2300">
    <property type="match status" value="1"/>
</dbReference>
<feature type="domain" description="Phosphotyrosine protein phosphatase I" evidence="1">
    <location>
        <begin position="9"/>
        <end position="189"/>
    </location>
</feature>
<dbReference type="SMART" id="SM00226">
    <property type="entry name" value="LMWPc"/>
    <property type="match status" value="1"/>
</dbReference>
<dbReference type="PANTHER" id="PTHR11717">
    <property type="entry name" value="LOW MOLECULAR WEIGHT PROTEIN TYROSINE PHOSPHATASE"/>
    <property type="match status" value="1"/>
</dbReference>
<evidence type="ECO:0000313" key="3">
    <source>
        <dbReference type="Proteomes" id="UP001596507"/>
    </source>
</evidence>
<dbReference type="SUPFAM" id="SSF52788">
    <property type="entry name" value="Phosphotyrosine protein phosphatases I"/>
    <property type="match status" value="1"/>
</dbReference>
<sequence>MSRQRAEPHGILIVCTANRARSVLAEFALREALRVRGVDSIAVESAGTWAVHGTPPMRHAIEVLGEQTAEQAAAFRSRPLTAELIENAGLVLCAERAHRPDVVRLVPRAHRRTFTILQAERLIPDIHQDVAVGDPDIVVALAARLAAARGAGVPSSDDDDIADPAGGPLADYERAGAAIARATAALADALVAGHPRLVAAQ</sequence>
<evidence type="ECO:0000313" key="2">
    <source>
        <dbReference type="EMBL" id="MFC7270310.1"/>
    </source>
</evidence>
<dbReference type="Pfam" id="PF01451">
    <property type="entry name" value="LMWPc"/>
    <property type="match status" value="1"/>
</dbReference>
<protein>
    <submittedName>
        <fullName evidence="2">Low molecular weight phosphatase family protein</fullName>
    </submittedName>
</protein>
<dbReference type="InterPro" id="IPR050438">
    <property type="entry name" value="LMW_PTPase"/>
</dbReference>